<feature type="transmembrane region" description="Helical" evidence="7">
    <location>
        <begin position="71"/>
        <end position="89"/>
    </location>
</feature>
<keyword evidence="3" id="KW-1003">Cell membrane</keyword>
<dbReference type="EMBL" id="WSES01000001">
    <property type="protein sequence ID" value="MVW59096.1"/>
    <property type="molecule type" value="Genomic_DNA"/>
</dbReference>
<evidence type="ECO:0000256" key="1">
    <source>
        <dbReference type="ARBA" id="ARBA00004651"/>
    </source>
</evidence>
<dbReference type="PRINTS" id="PR01837">
    <property type="entry name" value="MGTCSAPBPROT"/>
</dbReference>
<evidence type="ECO:0000256" key="7">
    <source>
        <dbReference type="RuleBase" id="RU365041"/>
    </source>
</evidence>
<evidence type="ECO:0000313" key="9">
    <source>
        <dbReference type="EMBL" id="MVW59096.1"/>
    </source>
</evidence>
<proteinExistence type="inferred from homology"/>
<keyword evidence="10" id="KW-1185">Reference proteome</keyword>
<keyword evidence="7" id="KW-0997">Cell inner membrane</keyword>
<feature type="domain" description="MgtC/SapB/SrpB/YhiD N-terminal" evidence="8">
    <location>
        <begin position="11"/>
        <end position="140"/>
    </location>
</feature>
<dbReference type="PANTHER" id="PTHR33778">
    <property type="entry name" value="PROTEIN MGTC"/>
    <property type="match status" value="1"/>
</dbReference>
<dbReference type="InterPro" id="IPR049177">
    <property type="entry name" value="MgtC_SapB_SrpB_YhiD_N"/>
</dbReference>
<evidence type="ECO:0000256" key="5">
    <source>
        <dbReference type="ARBA" id="ARBA00022989"/>
    </source>
</evidence>
<keyword evidence="6 7" id="KW-0472">Membrane</keyword>
<comment type="subcellular location">
    <subcellularLocation>
        <location evidence="7">Cell inner membrane</location>
        <topology evidence="7">Multi-pass membrane protein</topology>
    </subcellularLocation>
    <subcellularLocation>
        <location evidence="1">Cell membrane</location>
        <topology evidence="1">Multi-pass membrane protein</topology>
    </subcellularLocation>
</comment>
<keyword evidence="4 7" id="KW-0812">Transmembrane</keyword>
<feature type="transmembrane region" description="Helical" evidence="7">
    <location>
        <begin position="101"/>
        <end position="134"/>
    </location>
</feature>
<protein>
    <recommendedName>
        <fullName evidence="7">Protein MgtC</fullName>
    </recommendedName>
</protein>
<evidence type="ECO:0000256" key="4">
    <source>
        <dbReference type="ARBA" id="ARBA00022692"/>
    </source>
</evidence>
<evidence type="ECO:0000256" key="6">
    <source>
        <dbReference type="ARBA" id="ARBA00023136"/>
    </source>
</evidence>
<reference evidence="9 10" key="1">
    <citation type="submission" date="2019-12" db="EMBL/GenBank/DDBJ databases">
        <authorList>
            <person name="Li C."/>
            <person name="Zhao J."/>
        </authorList>
    </citation>
    <scope>NUCLEOTIDE SEQUENCE [LARGE SCALE GENOMIC DNA]</scope>
    <source>
        <strain evidence="9 10">NEAU-DD11</strain>
    </source>
</reference>
<evidence type="ECO:0000256" key="3">
    <source>
        <dbReference type="ARBA" id="ARBA00022475"/>
    </source>
</evidence>
<evidence type="ECO:0000313" key="10">
    <source>
        <dbReference type="Proteomes" id="UP000443353"/>
    </source>
</evidence>
<feature type="transmembrane region" description="Helical" evidence="7">
    <location>
        <begin position="38"/>
        <end position="59"/>
    </location>
</feature>
<dbReference type="RefSeq" id="WP_056125984.1">
    <property type="nucleotide sequence ID" value="NZ_CP168562.1"/>
</dbReference>
<dbReference type="Proteomes" id="UP000443353">
    <property type="component" value="Unassembled WGS sequence"/>
</dbReference>
<comment type="similarity">
    <text evidence="2 7">Belongs to the MgtC/SapB family.</text>
</comment>
<dbReference type="Pfam" id="PF02308">
    <property type="entry name" value="MgtC"/>
    <property type="match status" value="1"/>
</dbReference>
<evidence type="ECO:0000256" key="2">
    <source>
        <dbReference type="ARBA" id="ARBA00009298"/>
    </source>
</evidence>
<gene>
    <name evidence="9" type="ORF">GPY61_04055</name>
</gene>
<organism evidence="9 10">
    <name type="scientific">Massilia cellulosiltytica</name>
    <dbReference type="NCBI Taxonomy" id="2683234"/>
    <lineage>
        <taxon>Bacteria</taxon>
        <taxon>Pseudomonadati</taxon>
        <taxon>Pseudomonadota</taxon>
        <taxon>Betaproteobacteria</taxon>
        <taxon>Burkholderiales</taxon>
        <taxon>Oxalobacteraceae</taxon>
        <taxon>Telluria group</taxon>
        <taxon>Massilia</taxon>
    </lineage>
</organism>
<dbReference type="PANTHER" id="PTHR33778:SF1">
    <property type="entry name" value="MAGNESIUM TRANSPORTER YHID-RELATED"/>
    <property type="match status" value="1"/>
</dbReference>
<accession>A0A7X3FW79</accession>
<comment type="caution">
    <text evidence="9">The sequence shown here is derived from an EMBL/GenBank/DDBJ whole genome shotgun (WGS) entry which is preliminary data.</text>
</comment>
<name>A0A7X3FW79_9BURK</name>
<dbReference type="GO" id="GO:0005886">
    <property type="term" value="C:plasma membrane"/>
    <property type="evidence" value="ECO:0007669"/>
    <property type="project" value="UniProtKB-SubCell"/>
</dbReference>
<sequence length="233" mass="25071">MLPEAELVARLCLAALLGGAIGFERERLSWAAGLRTHMLVCVSSCLIMIVSAYGFNDVLNHDHISLDPSRVAAQVVSGIGFLGAGSILLRGDVVRGLTTAASLWSVAAVGLAVGGGLYVAAVAGTTIILFILAAMKPLEQRYFSSRQKRELVLSAERGRLTLHVLEKELGPVTNRIGTFIVQQSEETGNLDDVLIAFSRMSEAEFHALLDRLRAIPGVHRVEVKSRPDRRTSA</sequence>
<dbReference type="InterPro" id="IPR003416">
    <property type="entry name" value="MgtC/SapB/SrpB/YhiD_fam"/>
</dbReference>
<evidence type="ECO:0000259" key="8">
    <source>
        <dbReference type="Pfam" id="PF02308"/>
    </source>
</evidence>
<dbReference type="AlphaFoldDB" id="A0A7X3FW79"/>
<keyword evidence="5 7" id="KW-1133">Transmembrane helix</keyword>